<dbReference type="OrthoDB" id="9951934at2"/>
<organism evidence="1 2">
    <name type="scientific">Prosthecochloris marina</name>
    <dbReference type="NCBI Taxonomy" id="2017681"/>
    <lineage>
        <taxon>Bacteria</taxon>
        <taxon>Pseudomonadati</taxon>
        <taxon>Chlorobiota</taxon>
        <taxon>Chlorobiia</taxon>
        <taxon>Chlorobiales</taxon>
        <taxon>Chlorobiaceae</taxon>
        <taxon>Prosthecochloris</taxon>
    </lineage>
</organism>
<evidence type="ECO:0000313" key="1">
    <source>
        <dbReference type="EMBL" id="PWW81954.1"/>
    </source>
</evidence>
<gene>
    <name evidence="1" type="ORF">CR164_06225</name>
</gene>
<protein>
    <submittedName>
        <fullName evidence="1">Uncharacterized protein</fullName>
    </submittedName>
</protein>
<dbReference type="RefSeq" id="WP_110023087.1">
    <property type="nucleotide sequence ID" value="NZ_PDNZ01000004.1"/>
</dbReference>
<comment type="caution">
    <text evidence="1">The sequence shown here is derived from an EMBL/GenBank/DDBJ whole genome shotgun (WGS) entry which is preliminary data.</text>
</comment>
<dbReference type="Proteomes" id="UP000246278">
    <property type="component" value="Unassembled WGS sequence"/>
</dbReference>
<keyword evidence="2" id="KW-1185">Reference proteome</keyword>
<sequence length="65" mass="7702">MKIREFKHRDLRFTLHEEPDLDGHATVTLFIEDEEVKDSKTRIRIEEVNGFFERLQQSIASTIKG</sequence>
<proteinExistence type="predicted"/>
<dbReference type="EMBL" id="PDNZ01000004">
    <property type="protein sequence ID" value="PWW81954.1"/>
    <property type="molecule type" value="Genomic_DNA"/>
</dbReference>
<reference evidence="2" key="1">
    <citation type="submission" date="2017-10" db="EMBL/GenBank/DDBJ databases">
        <authorList>
            <person name="Gaisin V.A."/>
            <person name="Rysina M.S."/>
            <person name="Grouzdev D.S."/>
        </authorList>
    </citation>
    <scope>NUCLEOTIDE SEQUENCE [LARGE SCALE GENOMIC DNA]</scope>
    <source>
        <strain evidence="2">V1</strain>
    </source>
</reference>
<name>A0A317T5N0_9CHLB</name>
<dbReference type="AlphaFoldDB" id="A0A317T5N0"/>
<accession>A0A317T5N0</accession>
<evidence type="ECO:0000313" key="2">
    <source>
        <dbReference type="Proteomes" id="UP000246278"/>
    </source>
</evidence>